<dbReference type="Pfam" id="PF20033">
    <property type="entry name" value="DUF6438"/>
    <property type="match status" value="1"/>
</dbReference>
<keyword evidence="3" id="KW-1185">Reference proteome</keyword>
<comment type="caution">
    <text evidence="2">The sequence shown here is derived from an EMBL/GenBank/DDBJ whole genome shotgun (WGS) entry which is preliminary data.</text>
</comment>
<dbReference type="Proteomes" id="UP000641152">
    <property type="component" value="Unassembled WGS sequence"/>
</dbReference>
<feature type="domain" description="DUF6438" evidence="1">
    <location>
        <begin position="25"/>
        <end position="110"/>
    </location>
</feature>
<proteinExistence type="predicted"/>
<dbReference type="RefSeq" id="WP_192392102.1">
    <property type="nucleotide sequence ID" value="NZ_CAJHIU010000001.1"/>
</dbReference>
<evidence type="ECO:0000313" key="3">
    <source>
        <dbReference type="Proteomes" id="UP000641152"/>
    </source>
</evidence>
<dbReference type="InterPro" id="IPR045497">
    <property type="entry name" value="DUF6438"/>
</dbReference>
<dbReference type="EMBL" id="JACXST010000001">
    <property type="protein sequence ID" value="MBD9359174.1"/>
    <property type="molecule type" value="Genomic_DNA"/>
</dbReference>
<evidence type="ECO:0000259" key="1">
    <source>
        <dbReference type="Pfam" id="PF20033"/>
    </source>
</evidence>
<sequence>MASAKNSRPIITLQTYCPSCTCAYEYKIEIFSTGNVHWQGKHYVHIKGDRYKNIEKIKIKDLIAKFDEVGFFDRPDDYSEEMKKKHLTWTDMSYMKITFNSGEKNKSVIYGRALFELEGAIKDAVTAESWLNPAPDPWESGCIEDRR</sequence>
<reference evidence="2 3" key="1">
    <citation type="submission" date="2020-09" db="EMBL/GenBank/DDBJ databases">
        <title>Methylomonas albis sp. nov. and Methylomonas fluvii sp. nov.: Two cold-adapted methanotrophs from the River Elbe and an amended description of Methylovulum psychrotolerans strain Eb1.</title>
        <authorList>
            <person name="Bussmann I.K."/>
            <person name="Klings K.-W."/>
            <person name="Warnstedt J."/>
            <person name="Hoppert M."/>
            <person name="Saborowski A."/>
            <person name="Horn F."/>
            <person name="Liebner S."/>
        </authorList>
    </citation>
    <scope>NUCLEOTIDE SEQUENCE [LARGE SCALE GENOMIC DNA]</scope>
    <source>
        <strain evidence="2 3">EbB</strain>
    </source>
</reference>
<accession>A0ABR9D7U1</accession>
<gene>
    <name evidence="2" type="ORF">EBB_01130</name>
</gene>
<protein>
    <recommendedName>
        <fullName evidence="1">DUF6438 domain-containing protein</fullName>
    </recommendedName>
</protein>
<organism evidence="2 3">
    <name type="scientific">Methylomonas fluvii</name>
    <dbReference type="NCBI Taxonomy" id="1854564"/>
    <lineage>
        <taxon>Bacteria</taxon>
        <taxon>Pseudomonadati</taxon>
        <taxon>Pseudomonadota</taxon>
        <taxon>Gammaproteobacteria</taxon>
        <taxon>Methylococcales</taxon>
        <taxon>Methylococcaceae</taxon>
        <taxon>Methylomonas</taxon>
    </lineage>
</organism>
<evidence type="ECO:0000313" key="2">
    <source>
        <dbReference type="EMBL" id="MBD9359174.1"/>
    </source>
</evidence>
<name>A0ABR9D7U1_9GAMM</name>